<accession>A0A1M3KYE8</accession>
<protein>
    <recommendedName>
        <fullName evidence="2">Tyr recombinase domain-containing protein</fullName>
    </recommendedName>
</protein>
<organism evidence="3 4">
    <name type="scientific">Candidatus Kapaibacterium thiocyanatum</name>
    <dbReference type="NCBI Taxonomy" id="1895771"/>
    <lineage>
        <taxon>Bacteria</taxon>
        <taxon>Pseudomonadati</taxon>
        <taxon>Candidatus Kapaibacteriota</taxon>
        <taxon>Candidatus Kapaibacteriia</taxon>
        <taxon>Candidatus Kapaibacteriales</taxon>
        <taxon>Candidatus Kapaibacteriaceae</taxon>
        <taxon>Candidatus Kapaibacterium</taxon>
    </lineage>
</organism>
<dbReference type="GO" id="GO:0006310">
    <property type="term" value="P:DNA recombination"/>
    <property type="evidence" value="ECO:0007669"/>
    <property type="project" value="UniProtKB-KW"/>
</dbReference>
<dbReference type="AlphaFoldDB" id="A0A1M3KYE8"/>
<proteinExistence type="predicted"/>
<gene>
    <name evidence="3" type="ORF">BGO89_06255</name>
</gene>
<comment type="caution">
    <text evidence="3">The sequence shown here is derived from an EMBL/GenBank/DDBJ whole genome shotgun (WGS) entry which is preliminary data.</text>
</comment>
<dbReference type="Gene3D" id="1.10.443.10">
    <property type="entry name" value="Intergrase catalytic core"/>
    <property type="match status" value="1"/>
</dbReference>
<dbReference type="PROSITE" id="PS51898">
    <property type="entry name" value="TYR_RECOMBINASE"/>
    <property type="match status" value="1"/>
</dbReference>
<dbReference type="SUPFAM" id="SSF56349">
    <property type="entry name" value="DNA breaking-rejoining enzymes"/>
    <property type="match status" value="1"/>
</dbReference>
<keyword evidence="1" id="KW-0233">DNA recombination</keyword>
<dbReference type="InterPro" id="IPR013762">
    <property type="entry name" value="Integrase-like_cat_sf"/>
</dbReference>
<dbReference type="InterPro" id="IPR011010">
    <property type="entry name" value="DNA_brk_join_enz"/>
</dbReference>
<evidence type="ECO:0000313" key="4">
    <source>
        <dbReference type="Proteomes" id="UP000184233"/>
    </source>
</evidence>
<evidence type="ECO:0000313" key="3">
    <source>
        <dbReference type="EMBL" id="OJX57495.1"/>
    </source>
</evidence>
<sequence length="135" mass="15463">MITIKASATLNGRELPLKPTQILLLHRYLETERLAIMESPSADNDHLLITSSGRPLTQNDIGKHLHKHYINVFGKRNINPQLIRQSVIANLLRQGHDVRVVKVFAGHKYPSSTERYQQSQVDIHKEAVQDHHPLR</sequence>
<dbReference type="GO" id="GO:0003677">
    <property type="term" value="F:DNA binding"/>
    <property type="evidence" value="ECO:0007669"/>
    <property type="project" value="InterPro"/>
</dbReference>
<dbReference type="EMBL" id="MKVH01000022">
    <property type="protein sequence ID" value="OJX57495.1"/>
    <property type="molecule type" value="Genomic_DNA"/>
</dbReference>
<dbReference type="Proteomes" id="UP000184233">
    <property type="component" value="Unassembled WGS sequence"/>
</dbReference>
<evidence type="ECO:0000256" key="1">
    <source>
        <dbReference type="ARBA" id="ARBA00023172"/>
    </source>
</evidence>
<dbReference type="Pfam" id="PF00589">
    <property type="entry name" value="Phage_integrase"/>
    <property type="match status" value="1"/>
</dbReference>
<dbReference type="GO" id="GO:0015074">
    <property type="term" value="P:DNA integration"/>
    <property type="evidence" value="ECO:0007669"/>
    <property type="project" value="InterPro"/>
</dbReference>
<feature type="domain" description="Tyr recombinase" evidence="2">
    <location>
        <begin position="1"/>
        <end position="130"/>
    </location>
</feature>
<reference evidence="3 4" key="1">
    <citation type="submission" date="2016-09" db="EMBL/GenBank/DDBJ databases">
        <title>Genome-resolved meta-omics ties microbial dynamics to process performance in biotechnology for thiocyanate degradation.</title>
        <authorList>
            <person name="Kantor R.S."/>
            <person name="Huddy R.J."/>
            <person name="Iyer R."/>
            <person name="Thomas B.C."/>
            <person name="Brown C.T."/>
            <person name="Anantharaman K."/>
            <person name="Tringe S."/>
            <person name="Hettich R.L."/>
            <person name="Harrison S.T."/>
            <person name="Banfield J.F."/>
        </authorList>
    </citation>
    <scope>NUCLEOTIDE SEQUENCE [LARGE SCALE GENOMIC DNA]</scope>
    <source>
        <strain evidence="3">59-99</strain>
    </source>
</reference>
<name>A0A1M3KYE8_9BACT</name>
<dbReference type="InterPro" id="IPR002104">
    <property type="entry name" value="Integrase_catalytic"/>
</dbReference>
<evidence type="ECO:0000259" key="2">
    <source>
        <dbReference type="PROSITE" id="PS51898"/>
    </source>
</evidence>